<dbReference type="EMBL" id="CP068053">
    <property type="protein sequence ID" value="QQT00319.1"/>
    <property type="molecule type" value="Genomic_DNA"/>
</dbReference>
<dbReference type="Pfam" id="PF03473">
    <property type="entry name" value="MOSC"/>
    <property type="match status" value="1"/>
</dbReference>
<keyword evidence="3" id="KW-1185">Reference proteome</keyword>
<dbReference type="InterPro" id="IPR005302">
    <property type="entry name" value="MoCF_Sase_C"/>
</dbReference>
<gene>
    <name evidence="2" type="ORF">I6J18_22585</name>
</gene>
<name>A0A974NM07_PERPY</name>
<organism evidence="2 3">
    <name type="scientific">Peribacillus psychrosaccharolyticus</name>
    <name type="common">Bacillus psychrosaccharolyticus</name>
    <dbReference type="NCBI Taxonomy" id="1407"/>
    <lineage>
        <taxon>Bacteria</taxon>
        <taxon>Bacillati</taxon>
        <taxon>Bacillota</taxon>
        <taxon>Bacilli</taxon>
        <taxon>Bacillales</taxon>
        <taxon>Bacillaceae</taxon>
        <taxon>Peribacillus</taxon>
    </lineage>
</organism>
<protein>
    <submittedName>
        <fullName evidence="2">MOSC domain-containing protein</fullName>
    </submittedName>
</protein>
<evidence type="ECO:0000313" key="3">
    <source>
        <dbReference type="Proteomes" id="UP000595254"/>
    </source>
</evidence>
<dbReference type="PANTHER" id="PTHR30212">
    <property type="entry name" value="PROTEIN YIIM"/>
    <property type="match status" value="1"/>
</dbReference>
<dbReference type="AlphaFoldDB" id="A0A974NM07"/>
<dbReference type="Proteomes" id="UP000595254">
    <property type="component" value="Chromosome"/>
</dbReference>
<dbReference type="PANTHER" id="PTHR30212:SF2">
    <property type="entry name" value="PROTEIN YIIM"/>
    <property type="match status" value="1"/>
</dbReference>
<dbReference type="PROSITE" id="PS51340">
    <property type="entry name" value="MOSC"/>
    <property type="match status" value="1"/>
</dbReference>
<feature type="domain" description="MOSC" evidence="1">
    <location>
        <begin position="30"/>
        <end position="164"/>
    </location>
</feature>
<evidence type="ECO:0000259" key="1">
    <source>
        <dbReference type="PROSITE" id="PS51340"/>
    </source>
</evidence>
<dbReference type="InterPro" id="IPR011037">
    <property type="entry name" value="Pyrv_Knase-like_insert_dom_sf"/>
</dbReference>
<proteinExistence type="predicted"/>
<dbReference type="GO" id="GO:0030151">
    <property type="term" value="F:molybdenum ion binding"/>
    <property type="evidence" value="ECO:0007669"/>
    <property type="project" value="InterPro"/>
</dbReference>
<dbReference type="GO" id="GO:0030170">
    <property type="term" value="F:pyridoxal phosphate binding"/>
    <property type="evidence" value="ECO:0007669"/>
    <property type="project" value="InterPro"/>
</dbReference>
<dbReference type="GO" id="GO:0003824">
    <property type="term" value="F:catalytic activity"/>
    <property type="evidence" value="ECO:0007669"/>
    <property type="project" value="InterPro"/>
</dbReference>
<evidence type="ECO:0000313" key="2">
    <source>
        <dbReference type="EMBL" id="QQT00319.1"/>
    </source>
</evidence>
<accession>A0A974NM07</accession>
<dbReference type="KEGG" id="ppsr:I6J18_22585"/>
<sequence length="219" mass="24788">MGTRKIKGIHIGEPKLETLSGRSLITGMDKQTVQNIYLSQRGFTGDGVGNLRHHGGSDRAVCFYPNEHYLQWEQEFDKVLKRPAFGENLTVSGMKESEVYFGDIYQIGTSIVEICQGRIPCATISDFNDVPTFLKRTMETGYTGYFARVIEEGTIEGESDIILKERVQEAYTIERGNRILLHNEGNQADIEGMLMLDSLADDWKKRVEKKQLALMEQEG</sequence>
<dbReference type="InterPro" id="IPR052353">
    <property type="entry name" value="Benzoxazolinone_Detox_Enz"/>
</dbReference>
<dbReference type="SUPFAM" id="SSF50800">
    <property type="entry name" value="PK beta-barrel domain-like"/>
    <property type="match status" value="1"/>
</dbReference>
<dbReference type="RefSeq" id="WP_040372721.1">
    <property type="nucleotide sequence ID" value="NZ_CP068053.1"/>
</dbReference>
<dbReference type="Gene3D" id="2.40.33.20">
    <property type="entry name" value="PK beta-barrel domain-like"/>
    <property type="match status" value="1"/>
</dbReference>
<reference evidence="2 3" key="1">
    <citation type="submission" date="2021-01" db="EMBL/GenBank/DDBJ databases">
        <title>FDA dAtabase for Regulatory Grade micrObial Sequences (FDA-ARGOS): Supporting development and validation of Infectious Disease Dx tests.</title>
        <authorList>
            <person name="Nelson B."/>
            <person name="Plummer A."/>
            <person name="Tallon L."/>
            <person name="Sadzewicz L."/>
            <person name="Zhao X."/>
            <person name="Boylan J."/>
            <person name="Ott S."/>
            <person name="Bowen H."/>
            <person name="Vavikolanu K."/>
            <person name="Mehta A."/>
            <person name="Aluvathingal J."/>
            <person name="Nadendla S."/>
            <person name="Myers T."/>
            <person name="Yan Y."/>
            <person name="Sichtig H."/>
        </authorList>
    </citation>
    <scope>NUCLEOTIDE SEQUENCE [LARGE SCALE GENOMIC DNA]</scope>
    <source>
        <strain evidence="2 3">FDAARGOS_1161</strain>
    </source>
</reference>